<name>A0A1Y5TWQ1_9RHOB</name>
<protein>
    <submittedName>
        <fullName evidence="1">Uncharacterized protein</fullName>
    </submittedName>
</protein>
<gene>
    <name evidence="1" type="ORF">ROA7023_03771</name>
</gene>
<dbReference type="Proteomes" id="UP000193900">
    <property type="component" value="Unassembled WGS sequence"/>
</dbReference>
<organism evidence="1 2">
    <name type="scientific">Roseisalinus antarcticus</name>
    <dbReference type="NCBI Taxonomy" id="254357"/>
    <lineage>
        <taxon>Bacteria</taxon>
        <taxon>Pseudomonadati</taxon>
        <taxon>Pseudomonadota</taxon>
        <taxon>Alphaproteobacteria</taxon>
        <taxon>Rhodobacterales</taxon>
        <taxon>Roseobacteraceae</taxon>
        <taxon>Roseisalinus</taxon>
    </lineage>
</organism>
<evidence type="ECO:0000313" key="1">
    <source>
        <dbReference type="EMBL" id="SLN74190.1"/>
    </source>
</evidence>
<evidence type="ECO:0000313" key="2">
    <source>
        <dbReference type="Proteomes" id="UP000193900"/>
    </source>
</evidence>
<dbReference type="AlphaFoldDB" id="A0A1Y5TWQ1"/>
<proteinExistence type="predicted"/>
<reference evidence="1 2" key="1">
    <citation type="submission" date="2017-03" db="EMBL/GenBank/DDBJ databases">
        <authorList>
            <person name="Afonso C.L."/>
            <person name="Miller P.J."/>
            <person name="Scott M.A."/>
            <person name="Spackman E."/>
            <person name="Goraichik I."/>
            <person name="Dimitrov K.M."/>
            <person name="Suarez D.L."/>
            <person name="Swayne D.E."/>
        </authorList>
    </citation>
    <scope>NUCLEOTIDE SEQUENCE [LARGE SCALE GENOMIC DNA]</scope>
    <source>
        <strain evidence="1 2">CECT 7023</strain>
    </source>
</reference>
<accession>A0A1Y5TWQ1</accession>
<dbReference type="EMBL" id="FWFZ01000030">
    <property type="protein sequence ID" value="SLN74190.1"/>
    <property type="molecule type" value="Genomic_DNA"/>
</dbReference>
<keyword evidence="2" id="KW-1185">Reference proteome</keyword>
<sequence>MVVAVGVDPAPVIVDAIPRNRASGDGQPCAVEINAAPKLSISAGYDQVRQRGIGRSAGNPEDLVIVVPVLVCRGIRQHQAVNGACRVVAGGVAGDEYVGGAVAIDVALDLDRADDLERFFQSQKSIIRRQVEGDPVGRSGGEIGGDQRLAQRDLAIGPVDQVLGRGDDEMLGDALDRADVRGRADHAGIAVRIDGQGLGDIVVAVDIRKVRGQGRGVGGVDQRAAREGLHGRDRPAIVGQGAKHGVERCGRRADLVAADTVDEAASRIANADEVMTAGLKGGDTEAG</sequence>